<dbReference type="EMBL" id="AOTZ01000009">
    <property type="protein sequence ID" value="EZP75109.1"/>
    <property type="molecule type" value="Genomic_DNA"/>
</dbReference>
<sequence>MIDLIEIKNELEKMAKRLAEIRGSL</sequence>
<protein>
    <recommendedName>
        <fullName evidence="3">Peptide chain release factor 2</fullName>
    </recommendedName>
</protein>
<comment type="caution">
    <text evidence="1">The sequence shown here is derived from an EMBL/GenBank/DDBJ whole genome shotgun (WGS) entry which is preliminary data.</text>
</comment>
<evidence type="ECO:0000313" key="1">
    <source>
        <dbReference type="EMBL" id="EZP75109.1"/>
    </source>
</evidence>
<organism evidence="1 2">
    <name type="scientific">Parageobacillus genomosp. 1</name>
    <dbReference type="NCBI Taxonomy" id="1295642"/>
    <lineage>
        <taxon>Bacteria</taxon>
        <taxon>Bacillati</taxon>
        <taxon>Bacillota</taxon>
        <taxon>Bacilli</taxon>
        <taxon>Bacillales</taxon>
        <taxon>Anoxybacillaceae</taxon>
        <taxon>Parageobacillus</taxon>
    </lineage>
</organism>
<gene>
    <name evidence="1" type="ORF">H839_16453</name>
</gene>
<evidence type="ECO:0008006" key="3">
    <source>
        <dbReference type="Google" id="ProtNLM"/>
    </source>
</evidence>
<evidence type="ECO:0000313" key="2">
    <source>
        <dbReference type="Proteomes" id="UP000023566"/>
    </source>
</evidence>
<dbReference type="Proteomes" id="UP000023566">
    <property type="component" value="Chromosome"/>
</dbReference>
<proteinExistence type="predicted"/>
<reference evidence="1 2" key="1">
    <citation type="journal article" date="2014" name="Appl. Microbiol. Biotechnol.">
        <title>Transformable facultative thermophile Geobacillus stearothermophilus NUB3621 as a host strain for metabolic engineering.</title>
        <authorList>
            <person name="Blanchard K."/>
            <person name="Robic S."/>
            <person name="Matsumura I."/>
        </authorList>
    </citation>
    <scope>NUCLEOTIDE SEQUENCE [LARGE SCALE GENOMIC DNA]</scope>
    <source>
        <strain evidence="1 2">NUB3621</strain>
    </source>
</reference>
<keyword evidence="2" id="KW-1185">Reference proteome</keyword>
<accession>A0ABC9VAF6</accession>
<dbReference type="AlphaFoldDB" id="A0ABC9VAF6"/>
<name>A0ABC9VAF6_9BACL</name>